<dbReference type="RefSeq" id="WP_096779429.1">
    <property type="nucleotide sequence ID" value="NZ_CP012621.1"/>
</dbReference>
<dbReference type="KEGG" id="zdf:AN401_11175"/>
<dbReference type="EMBL" id="CP012621">
    <property type="protein sequence ID" value="ATG74347.1"/>
    <property type="molecule type" value="Genomic_DNA"/>
</dbReference>
<evidence type="ECO:0000313" key="1">
    <source>
        <dbReference type="EMBL" id="ATG74347.1"/>
    </source>
</evidence>
<reference evidence="3" key="1">
    <citation type="submission" date="2015-09" db="EMBL/GenBank/DDBJ databases">
        <authorList>
            <person name="Shao Z."/>
            <person name="Wang L."/>
        </authorList>
    </citation>
    <scope>NUCLEOTIDE SEQUENCE [LARGE SCALE GENOMIC DNA]</scope>
    <source>
        <strain evidence="3">F13-1</strain>
    </source>
</reference>
<gene>
    <name evidence="1" type="ORF">AN401_11175</name>
    <name evidence="2" type="ORF">AN401_11560</name>
</gene>
<evidence type="ECO:0008006" key="4">
    <source>
        <dbReference type="Google" id="ProtNLM"/>
    </source>
</evidence>
<reference evidence="1" key="2">
    <citation type="submission" date="2015-09" db="EMBL/GenBank/DDBJ databases">
        <authorList>
            <person name="Jackson K.R."/>
            <person name="Lunt B.L."/>
            <person name="Fisher J.N.B."/>
            <person name="Gardner A.V."/>
            <person name="Bailey M.E."/>
            <person name="Deus L.M."/>
            <person name="Earl A.S."/>
            <person name="Gibby P.D."/>
            <person name="Hartmann K.A."/>
            <person name="Liu J.E."/>
            <person name="Manci A.M."/>
            <person name="Nielsen D.A."/>
            <person name="Solomon M.B."/>
            <person name="Breakwell D.P."/>
            <person name="Burnett S.H."/>
            <person name="Grose J.H."/>
        </authorList>
    </citation>
    <scope>NUCLEOTIDE SEQUENCE [LARGE SCALE GENOMIC DNA]</scope>
    <source>
        <strain evidence="1">F13-1</strain>
    </source>
</reference>
<organism evidence="1 3">
    <name type="scientific">Zobellella denitrificans</name>
    <dbReference type="NCBI Taxonomy" id="347534"/>
    <lineage>
        <taxon>Bacteria</taxon>
        <taxon>Pseudomonadati</taxon>
        <taxon>Pseudomonadota</taxon>
        <taxon>Gammaproteobacteria</taxon>
        <taxon>Aeromonadales</taxon>
        <taxon>Aeromonadaceae</taxon>
        <taxon>Zobellella</taxon>
    </lineage>
</organism>
<sequence length="75" mass="8379">MKIDNANHIHAALRAQGMTCRSWALAHGYHPRTVLHCIQMFAPDTGRHPKRPHAKAIIQELSETIGCDLMGGEHE</sequence>
<dbReference type="KEGG" id="zdf:AN401_11560"/>
<evidence type="ECO:0000313" key="3">
    <source>
        <dbReference type="Proteomes" id="UP000217763"/>
    </source>
</evidence>
<keyword evidence="3" id="KW-1185">Reference proteome</keyword>
<accession>A0A291HQA1</accession>
<proteinExistence type="predicted"/>
<protein>
    <recommendedName>
        <fullName evidence="4">DNA-binding protein</fullName>
    </recommendedName>
</protein>
<dbReference type="AlphaFoldDB" id="A0A291HQA1"/>
<dbReference type="Proteomes" id="UP000217763">
    <property type="component" value="Chromosome"/>
</dbReference>
<dbReference type="EMBL" id="CP012621">
    <property type="protein sequence ID" value="ATG74410.1"/>
    <property type="molecule type" value="Genomic_DNA"/>
</dbReference>
<evidence type="ECO:0000313" key="2">
    <source>
        <dbReference type="EMBL" id="ATG74410.1"/>
    </source>
</evidence>
<name>A0A291HQA1_9GAMM</name>